<dbReference type="eggNOG" id="KOG1732">
    <property type="taxonomic scope" value="Eukaryota"/>
</dbReference>
<dbReference type="Proteomes" id="UP000008694">
    <property type="component" value="Unassembled WGS sequence"/>
</dbReference>
<name>D7MKE1_ARALL</name>
<keyword evidence="2" id="KW-1185">Reference proteome</keyword>
<dbReference type="HOGENOM" id="CLU_2625352_0_0_1"/>
<dbReference type="Gene3D" id="6.10.250.3260">
    <property type="match status" value="1"/>
</dbReference>
<dbReference type="Gramene" id="Al_scaffold_0008_988">
    <property type="protein sequence ID" value="Al_scaffold_0008_988"/>
    <property type="gene ID" value="Al_scaffold_0008_988"/>
</dbReference>
<dbReference type="GO" id="GO:0005840">
    <property type="term" value="C:ribosome"/>
    <property type="evidence" value="ECO:0007669"/>
    <property type="project" value="InterPro"/>
</dbReference>
<dbReference type="PANTHER" id="PTHR20981">
    <property type="entry name" value="60S RIBOSOMAL PROTEIN L21"/>
    <property type="match status" value="1"/>
</dbReference>
<gene>
    <name evidence="1" type="ORF">ARALYDRAFT_684168</name>
</gene>
<proteinExistence type="predicted"/>
<sequence length="78" mass="8929">MKDGVPEIFSDLVGREFEFEIKITDYNFRSEYETFTVSRTKRQPKGPKPGFMIEGMTLETVTVTPIPYDVANDLKGGY</sequence>
<evidence type="ECO:0000313" key="1">
    <source>
        <dbReference type="EMBL" id="EFH40110.1"/>
    </source>
</evidence>
<evidence type="ECO:0000313" key="2">
    <source>
        <dbReference type="Proteomes" id="UP000008694"/>
    </source>
</evidence>
<dbReference type="GO" id="GO:0006412">
    <property type="term" value="P:translation"/>
    <property type="evidence" value="ECO:0007669"/>
    <property type="project" value="InterPro"/>
</dbReference>
<dbReference type="GO" id="GO:0003735">
    <property type="term" value="F:structural constituent of ribosome"/>
    <property type="evidence" value="ECO:0007669"/>
    <property type="project" value="InterPro"/>
</dbReference>
<accession>D7MKE1</accession>
<dbReference type="EMBL" id="GL348720">
    <property type="protein sequence ID" value="EFH40110.1"/>
    <property type="molecule type" value="Genomic_DNA"/>
</dbReference>
<dbReference type="AlphaFoldDB" id="D7MKE1"/>
<dbReference type="STRING" id="81972.D7MKE1"/>
<dbReference type="InterPro" id="IPR001147">
    <property type="entry name" value="Ribosomal_eL21"/>
</dbReference>
<reference evidence="2" key="1">
    <citation type="journal article" date="2011" name="Nat. Genet.">
        <title>The Arabidopsis lyrata genome sequence and the basis of rapid genome size change.</title>
        <authorList>
            <person name="Hu T.T."/>
            <person name="Pattyn P."/>
            <person name="Bakker E.G."/>
            <person name="Cao J."/>
            <person name="Cheng J.-F."/>
            <person name="Clark R.M."/>
            <person name="Fahlgren N."/>
            <person name="Fawcett J.A."/>
            <person name="Grimwood J."/>
            <person name="Gundlach H."/>
            <person name="Haberer G."/>
            <person name="Hollister J.D."/>
            <person name="Ossowski S."/>
            <person name="Ottilar R.P."/>
            <person name="Salamov A.A."/>
            <person name="Schneeberger K."/>
            <person name="Spannagl M."/>
            <person name="Wang X."/>
            <person name="Yang L."/>
            <person name="Nasrallah M.E."/>
            <person name="Bergelson J."/>
            <person name="Carrington J.C."/>
            <person name="Gaut B.S."/>
            <person name="Schmutz J."/>
            <person name="Mayer K.F.X."/>
            <person name="Van de Peer Y."/>
            <person name="Grigoriev I.V."/>
            <person name="Nordborg M."/>
            <person name="Weigel D."/>
            <person name="Guo Y.-L."/>
        </authorList>
    </citation>
    <scope>NUCLEOTIDE SEQUENCE [LARGE SCALE GENOMIC DNA]</scope>
    <source>
        <strain evidence="2">cv. MN47</strain>
    </source>
</reference>
<organism evidence="2">
    <name type="scientific">Arabidopsis lyrata subsp. lyrata</name>
    <name type="common">Lyre-leaved rock-cress</name>
    <dbReference type="NCBI Taxonomy" id="81972"/>
    <lineage>
        <taxon>Eukaryota</taxon>
        <taxon>Viridiplantae</taxon>
        <taxon>Streptophyta</taxon>
        <taxon>Embryophyta</taxon>
        <taxon>Tracheophyta</taxon>
        <taxon>Spermatophyta</taxon>
        <taxon>Magnoliopsida</taxon>
        <taxon>eudicotyledons</taxon>
        <taxon>Gunneridae</taxon>
        <taxon>Pentapetalae</taxon>
        <taxon>rosids</taxon>
        <taxon>malvids</taxon>
        <taxon>Brassicales</taxon>
        <taxon>Brassicaceae</taxon>
        <taxon>Camelineae</taxon>
        <taxon>Arabidopsis</taxon>
    </lineage>
</organism>
<protein>
    <submittedName>
        <fullName evidence="1">Predicted protein</fullName>
    </submittedName>
</protein>